<name>A0A8C2SPB2_COTJA</name>
<dbReference type="PANTHER" id="PTHR47109">
    <property type="entry name" value="NUCLEOREDOXIN-LIKE PROTEIN 1"/>
    <property type="match status" value="1"/>
</dbReference>
<evidence type="ECO:0000313" key="3">
    <source>
        <dbReference type="Ensembl" id="ENSCJPP00005001769.1"/>
    </source>
</evidence>
<dbReference type="RefSeq" id="XP_015705948.1">
    <property type="nucleotide sequence ID" value="XM_015850462.2"/>
</dbReference>
<feature type="region of interest" description="Disordered" evidence="1">
    <location>
        <begin position="220"/>
        <end position="239"/>
    </location>
</feature>
<feature type="domain" description="Thioredoxin" evidence="2">
    <location>
        <begin position="21"/>
        <end position="175"/>
    </location>
</feature>
<dbReference type="CDD" id="cd03008">
    <property type="entry name" value="TryX_like_RdCVF"/>
    <property type="match status" value="1"/>
</dbReference>
<dbReference type="AlphaFoldDB" id="A0A8C2SPB2"/>
<dbReference type="Ensembl" id="ENSCJPT00005002973.1">
    <property type="protein sequence ID" value="ENSCJPP00005001769.1"/>
    <property type="gene ID" value="ENSCJPG00005001803.1"/>
</dbReference>
<dbReference type="InterPro" id="IPR013766">
    <property type="entry name" value="Thioredoxin_domain"/>
</dbReference>
<organism evidence="3 4">
    <name type="scientific">Coturnix japonica</name>
    <name type="common">Japanese quail</name>
    <name type="synonym">Coturnix coturnix japonica</name>
    <dbReference type="NCBI Taxonomy" id="93934"/>
    <lineage>
        <taxon>Eukaryota</taxon>
        <taxon>Metazoa</taxon>
        <taxon>Chordata</taxon>
        <taxon>Craniata</taxon>
        <taxon>Vertebrata</taxon>
        <taxon>Euteleostomi</taxon>
        <taxon>Archelosauria</taxon>
        <taxon>Archosauria</taxon>
        <taxon>Dinosauria</taxon>
        <taxon>Saurischia</taxon>
        <taxon>Theropoda</taxon>
        <taxon>Coelurosauria</taxon>
        <taxon>Aves</taxon>
        <taxon>Neognathae</taxon>
        <taxon>Galloanserae</taxon>
        <taxon>Galliformes</taxon>
        <taxon>Phasianidae</taxon>
        <taxon>Perdicinae</taxon>
        <taxon>Coturnix</taxon>
    </lineage>
</organism>
<dbReference type="Gene3D" id="3.40.30.10">
    <property type="entry name" value="Glutaredoxin"/>
    <property type="match status" value="1"/>
</dbReference>
<dbReference type="GO" id="GO:0048018">
    <property type="term" value="F:receptor ligand activity"/>
    <property type="evidence" value="ECO:0007669"/>
    <property type="project" value="Ensembl"/>
</dbReference>
<dbReference type="OrthoDB" id="189920at2759"/>
<evidence type="ECO:0000259" key="2">
    <source>
        <dbReference type="PROSITE" id="PS51352"/>
    </source>
</evidence>
<dbReference type="InterPro" id="IPR029520">
    <property type="entry name" value="RdCVF"/>
</dbReference>
<proteinExistence type="predicted"/>
<dbReference type="CTD" id="115861"/>
<dbReference type="GeneID" id="107307018"/>
<dbReference type="Proteomes" id="UP000694412">
    <property type="component" value="Unassembled WGS sequence"/>
</dbReference>
<dbReference type="GeneTree" id="ENSGT00940000161246"/>
<evidence type="ECO:0000313" key="4">
    <source>
        <dbReference type="Proteomes" id="UP000694412"/>
    </source>
</evidence>
<sequence>MNSSRERAGKGEGRLCGSSRPIWALTALHIPLMASLFAGKVLLVNNRDRDEVETERELCLVLENRVVLLYFGAAECPRCRRFVPRLKDFFVRLTDEFYVERASQLCLVYVSRDATAQQEEAFLKSMPKRWLSLPFGDEFKRELELRFEVSEVPRVVVLKPNGDVIVGNAVDEITRMGPACFQNWQEAAELVDRNFRLAEDFDDCARRSITDPLRRLKYKLGKGEESRSEEQKEEGDESS</sequence>
<dbReference type="GO" id="GO:0005739">
    <property type="term" value="C:mitochondrion"/>
    <property type="evidence" value="ECO:0007669"/>
    <property type="project" value="TreeGrafter"/>
</dbReference>
<dbReference type="Pfam" id="PF13905">
    <property type="entry name" value="Thioredoxin_8"/>
    <property type="match status" value="1"/>
</dbReference>
<feature type="compositionally biased region" description="Basic and acidic residues" evidence="1">
    <location>
        <begin position="221"/>
        <end position="230"/>
    </location>
</feature>
<keyword evidence="4" id="KW-1185">Reference proteome</keyword>
<evidence type="ECO:0000256" key="1">
    <source>
        <dbReference type="SAM" id="MobiDB-lite"/>
    </source>
</evidence>
<dbReference type="KEGG" id="cjo:107307018"/>
<reference evidence="3" key="1">
    <citation type="submission" date="2025-08" db="UniProtKB">
        <authorList>
            <consortium name="Ensembl"/>
        </authorList>
    </citation>
    <scope>IDENTIFICATION</scope>
</reference>
<dbReference type="GO" id="GO:0045494">
    <property type="term" value="P:photoreceptor cell maintenance"/>
    <property type="evidence" value="ECO:0007669"/>
    <property type="project" value="Ensembl"/>
</dbReference>
<dbReference type="PANTHER" id="PTHR47109:SF1">
    <property type="entry name" value="NUCLEOREDOXIN-LIKE PROTEIN 1"/>
    <property type="match status" value="1"/>
</dbReference>
<reference evidence="3" key="2">
    <citation type="submission" date="2025-09" db="UniProtKB">
        <authorList>
            <consortium name="Ensembl"/>
        </authorList>
    </citation>
    <scope>IDENTIFICATION</scope>
</reference>
<dbReference type="InterPro" id="IPR036249">
    <property type="entry name" value="Thioredoxin-like_sf"/>
</dbReference>
<protein>
    <submittedName>
        <fullName evidence="3">Nucleoredoxin like 1</fullName>
    </submittedName>
</protein>
<dbReference type="PROSITE" id="PS51352">
    <property type="entry name" value="THIOREDOXIN_2"/>
    <property type="match status" value="1"/>
</dbReference>
<accession>A0A8C2SPB2</accession>
<gene>
    <name evidence="3" type="primary">NXNL1</name>
</gene>
<dbReference type="InterPro" id="IPR012336">
    <property type="entry name" value="Thioredoxin-like_fold"/>
</dbReference>
<dbReference type="SUPFAM" id="SSF52833">
    <property type="entry name" value="Thioredoxin-like"/>
    <property type="match status" value="1"/>
</dbReference>